<keyword evidence="2" id="KW-0732">Signal</keyword>
<dbReference type="Proteomes" id="UP000292262">
    <property type="component" value="Unassembled WGS sequence"/>
</dbReference>
<keyword evidence="1" id="KW-0175">Coiled coil</keyword>
<evidence type="ECO:0000256" key="1">
    <source>
        <dbReference type="SAM" id="Coils"/>
    </source>
</evidence>
<feature type="chain" id="PRO_5020514487" evidence="2">
    <location>
        <begin position="25"/>
        <end position="231"/>
    </location>
</feature>
<sequence>MKKVKVFVWIVLCSATLLSCSSYRKSTANYGNEFNTAQADAEVSPTSDAANYYDAEKNIKKVLFSAFLTLKVKVPDTANVHIAKIAERYEGYVNEIGTYRTIIRVKSDRLQEALEEIAELGKVQRKTLVGKDVTEQYLDYQIRLENAEKSRERYLQLLAKAEDVESAVKVEKELERLNETIDLLKGKMKRINHLSEFSTITIRLKEKKKAGLLGYVGLGFYHAVKWLFVRN</sequence>
<feature type="coiled-coil region" evidence="1">
    <location>
        <begin position="144"/>
        <end position="194"/>
    </location>
</feature>
<accession>A0A4Q7NUF1</accession>
<evidence type="ECO:0000313" key="4">
    <source>
        <dbReference type="EMBL" id="RZS90560.1"/>
    </source>
</evidence>
<evidence type="ECO:0000313" key="5">
    <source>
        <dbReference type="Proteomes" id="UP000292262"/>
    </source>
</evidence>
<feature type="domain" description="DUF4349" evidence="3">
    <location>
        <begin position="62"/>
        <end position="210"/>
    </location>
</feature>
<dbReference type="RefSeq" id="WP_130287857.1">
    <property type="nucleotide sequence ID" value="NZ_SGXE01000007.1"/>
</dbReference>
<dbReference type="OrthoDB" id="5381491at2"/>
<keyword evidence="5" id="KW-1185">Reference proteome</keyword>
<gene>
    <name evidence="4" type="ORF">EV197_3354</name>
</gene>
<dbReference type="InterPro" id="IPR025645">
    <property type="entry name" value="DUF4349"/>
</dbReference>
<proteinExistence type="predicted"/>
<dbReference type="PROSITE" id="PS51257">
    <property type="entry name" value="PROKAR_LIPOPROTEIN"/>
    <property type="match status" value="1"/>
</dbReference>
<name>A0A4Q7NUF1_9FLAO</name>
<evidence type="ECO:0000256" key="2">
    <source>
        <dbReference type="SAM" id="SignalP"/>
    </source>
</evidence>
<comment type="caution">
    <text evidence="4">The sequence shown here is derived from an EMBL/GenBank/DDBJ whole genome shotgun (WGS) entry which is preliminary data.</text>
</comment>
<dbReference type="EMBL" id="SGXE01000007">
    <property type="protein sequence ID" value="RZS90560.1"/>
    <property type="molecule type" value="Genomic_DNA"/>
</dbReference>
<protein>
    <submittedName>
        <fullName evidence="4">Uncharacterized protein DUF4349</fullName>
    </submittedName>
</protein>
<evidence type="ECO:0000259" key="3">
    <source>
        <dbReference type="Pfam" id="PF14257"/>
    </source>
</evidence>
<dbReference type="AlphaFoldDB" id="A0A4Q7NUF1"/>
<reference evidence="4 5" key="1">
    <citation type="submission" date="2019-02" db="EMBL/GenBank/DDBJ databases">
        <title>Genomic Encyclopedia of Type Strains, Phase IV (KMG-IV): sequencing the most valuable type-strain genomes for metagenomic binning, comparative biology and taxonomic classification.</title>
        <authorList>
            <person name="Goeker M."/>
        </authorList>
    </citation>
    <scope>NUCLEOTIDE SEQUENCE [LARGE SCALE GENOMIC DNA]</scope>
    <source>
        <strain evidence="4 5">DSM 17196</strain>
    </source>
</reference>
<feature type="signal peptide" evidence="2">
    <location>
        <begin position="1"/>
        <end position="24"/>
    </location>
</feature>
<dbReference type="Pfam" id="PF14257">
    <property type="entry name" value="DUF4349"/>
    <property type="match status" value="1"/>
</dbReference>
<organism evidence="4 5">
    <name type="scientific">Aquimarina brevivitae</name>
    <dbReference type="NCBI Taxonomy" id="323412"/>
    <lineage>
        <taxon>Bacteria</taxon>
        <taxon>Pseudomonadati</taxon>
        <taxon>Bacteroidota</taxon>
        <taxon>Flavobacteriia</taxon>
        <taxon>Flavobacteriales</taxon>
        <taxon>Flavobacteriaceae</taxon>
        <taxon>Aquimarina</taxon>
    </lineage>
</organism>